<dbReference type="NCBIfam" id="TIGR02126">
    <property type="entry name" value="phgtail_TP901_1"/>
    <property type="match status" value="1"/>
</dbReference>
<dbReference type="PRINTS" id="PR01997">
    <property type="entry name" value="MTP2FAMILY"/>
</dbReference>
<gene>
    <name evidence="2" type="ORF">GTO82_07145</name>
</gene>
<evidence type="ECO:0000313" key="2">
    <source>
        <dbReference type="EMBL" id="QLL68627.1"/>
    </source>
</evidence>
<sequence length="191" mass="21004">MQKALSGTRKVLMFKLAKDRDKKNATRLALETTHTIKEAGKVATTETKDGTVNNPGEITTTIDIEALASDSPTYRLLHYAAKHSELVDCWEINFEKPDPDNKGKYLAQYGSGYLSSWETPDKVGDNETVKTTLNVDGKLVSGYATVSDEDVATANNFFRDTTAGANEEKGLDEYSQIYPDDKKPETPASNS</sequence>
<name>A0A9X7Y6D6_LACJH</name>
<proteinExistence type="predicted"/>
<dbReference type="InterPro" id="IPR011855">
    <property type="entry name" value="Phgtail_TP901_1"/>
</dbReference>
<evidence type="ECO:0000256" key="1">
    <source>
        <dbReference type="SAM" id="MobiDB-lite"/>
    </source>
</evidence>
<feature type="region of interest" description="Disordered" evidence="1">
    <location>
        <begin position="162"/>
        <end position="191"/>
    </location>
</feature>
<dbReference type="AlphaFoldDB" id="A0A9X7Y6D6"/>
<dbReference type="InterPro" id="IPR022345">
    <property type="entry name" value="Phage_69_Orf23_MTP"/>
</dbReference>
<dbReference type="Proteomes" id="UP000510788">
    <property type="component" value="Chromosome"/>
</dbReference>
<organism evidence="2 3">
    <name type="scientific">Lactobacillus johnsonii</name>
    <dbReference type="NCBI Taxonomy" id="33959"/>
    <lineage>
        <taxon>Bacteria</taxon>
        <taxon>Bacillati</taxon>
        <taxon>Bacillota</taxon>
        <taxon>Bacilli</taxon>
        <taxon>Lactobacillales</taxon>
        <taxon>Lactobacillaceae</taxon>
        <taxon>Lactobacillus</taxon>
    </lineage>
</organism>
<evidence type="ECO:0000313" key="3">
    <source>
        <dbReference type="Proteomes" id="UP000510788"/>
    </source>
</evidence>
<dbReference type="Pfam" id="PF06199">
    <property type="entry name" value="Phage_tail_2"/>
    <property type="match status" value="1"/>
</dbReference>
<accession>A0A9X7Y6D6</accession>
<dbReference type="RefSeq" id="WP_180873026.1">
    <property type="nucleotide sequence ID" value="NZ_CP047409.1"/>
</dbReference>
<reference evidence="2 3" key="1">
    <citation type="submission" date="2020-01" db="EMBL/GenBank/DDBJ databases">
        <title>Complete and circular genome sequences of six lactobacillus isolates from horses.</title>
        <authorList>
            <person name="Hassan H.M."/>
        </authorList>
    </citation>
    <scope>NUCLEOTIDE SEQUENCE [LARGE SCALE GENOMIC DNA]</scope>
    <source>
        <strain evidence="2 3">3DG</strain>
    </source>
</reference>
<protein>
    <submittedName>
        <fullName evidence="2">Phage major tail protein, TP901-1 family</fullName>
    </submittedName>
</protein>
<dbReference type="EMBL" id="CP047409">
    <property type="protein sequence ID" value="QLL68627.1"/>
    <property type="molecule type" value="Genomic_DNA"/>
</dbReference>